<accession>A0A7K1UE12</accession>
<dbReference type="GO" id="GO:0007165">
    <property type="term" value="P:signal transduction"/>
    <property type="evidence" value="ECO:0007669"/>
    <property type="project" value="InterPro"/>
</dbReference>
<keyword evidence="1" id="KW-0433">Leucine-rich repeat</keyword>
<dbReference type="InterPro" id="IPR003591">
    <property type="entry name" value="Leu-rich_rpt_typical-subtyp"/>
</dbReference>
<dbReference type="InterPro" id="IPR032171">
    <property type="entry name" value="COR-A"/>
</dbReference>
<dbReference type="SMART" id="SM00255">
    <property type="entry name" value="TIR"/>
    <property type="match status" value="1"/>
</dbReference>
<dbReference type="Gene3D" id="3.80.10.10">
    <property type="entry name" value="Ribonuclease Inhibitor"/>
    <property type="match status" value="2"/>
</dbReference>
<keyword evidence="2" id="KW-0677">Repeat</keyword>
<dbReference type="PANTHER" id="PTHR46652:SF3">
    <property type="entry name" value="LEUCINE-RICH REPEAT-CONTAINING PROTEIN 9"/>
    <property type="match status" value="1"/>
</dbReference>
<proteinExistence type="predicted"/>
<dbReference type="InterPro" id="IPR027417">
    <property type="entry name" value="P-loop_NTPase"/>
</dbReference>
<dbReference type="SUPFAM" id="SSF52540">
    <property type="entry name" value="P-loop containing nucleoside triphosphate hydrolases"/>
    <property type="match status" value="1"/>
</dbReference>
<dbReference type="InterPro" id="IPR032675">
    <property type="entry name" value="LRR_dom_sf"/>
</dbReference>
<feature type="domain" description="TIR" evidence="3">
    <location>
        <begin position="762"/>
        <end position="910"/>
    </location>
</feature>
<dbReference type="InterPro" id="IPR001611">
    <property type="entry name" value="Leu-rich_rpt"/>
</dbReference>
<keyword evidence="5" id="KW-1185">Reference proteome</keyword>
<dbReference type="InterPro" id="IPR000157">
    <property type="entry name" value="TIR_dom"/>
</dbReference>
<organism evidence="4 5">
    <name type="scientific">Chitinophaga tropicalis</name>
    <dbReference type="NCBI Taxonomy" id="2683588"/>
    <lineage>
        <taxon>Bacteria</taxon>
        <taxon>Pseudomonadati</taxon>
        <taxon>Bacteroidota</taxon>
        <taxon>Chitinophagia</taxon>
        <taxon>Chitinophagales</taxon>
        <taxon>Chitinophagaceae</taxon>
        <taxon>Chitinophaga</taxon>
    </lineage>
</organism>
<dbReference type="Pfam" id="PF16095">
    <property type="entry name" value="COR-A"/>
    <property type="match status" value="1"/>
</dbReference>
<dbReference type="PROSITE" id="PS51450">
    <property type="entry name" value="LRR"/>
    <property type="match status" value="6"/>
</dbReference>
<evidence type="ECO:0000259" key="3">
    <source>
        <dbReference type="PROSITE" id="PS50104"/>
    </source>
</evidence>
<dbReference type="InterPro" id="IPR050836">
    <property type="entry name" value="SDS22/Internalin_LRR"/>
</dbReference>
<dbReference type="Pfam" id="PF14580">
    <property type="entry name" value="LRR_9"/>
    <property type="match status" value="1"/>
</dbReference>
<evidence type="ECO:0000256" key="1">
    <source>
        <dbReference type="ARBA" id="ARBA00022614"/>
    </source>
</evidence>
<evidence type="ECO:0000313" key="5">
    <source>
        <dbReference type="Proteomes" id="UP000461730"/>
    </source>
</evidence>
<gene>
    <name evidence="4" type="ORF">GO493_30590</name>
</gene>
<dbReference type="Pfam" id="PF13676">
    <property type="entry name" value="TIR_2"/>
    <property type="match status" value="1"/>
</dbReference>
<evidence type="ECO:0000256" key="2">
    <source>
        <dbReference type="ARBA" id="ARBA00022737"/>
    </source>
</evidence>
<name>A0A7K1UE12_9BACT</name>
<dbReference type="AlphaFoldDB" id="A0A7K1UE12"/>
<reference evidence="4 5" key="1">
    <citation type="submission" date="2019-12" db="EMBL/GenBank/DDBJ databases">
        <title>Chitinophaga sp. strain ysch24 (GDMCC 1.1355), whole genome shotgun sequence.</title>
        <authorList>
            <person name="Zhang X."/>
        </authorList>
    </citation>
    <scope>NUCLEOTIDE SEQUENCE [LARGE SCALE GENOMIC DNA]</scope>
    <source>
        <strain evidence="5">ysch24</strain>
    </source>
</reference>
<dbReference type="Gene3D" id="3.40.50.300">
    <property type="entry name" value="P-loop containing nucleotide triphosphate hydrolases"/>
    <property type="match status" value="1"/>
</dbReference>
<dbReference type="SUPFAM" id="SSF52058">
    <property type="entry name" value="L domain-like"/>
    <property type="match status" value="1"/>
</dbReference>
<dbReference type="SMART" id="SM00369">
    <property type="entry name" value="LRR_TYP"/>
    <property type="match status" value="6"/>
</dbReference>
<comment type="caution">
    <text evidence="4">The sequence shown here is derived from an EMBL/GenBank/DDBJ whole genome shotgun (WGS) entry which is preliminary data.</text>
</comment>
<dbReference type="RefSeq" id="WP_157310052.1">
    <property type="nucleotide sequence ID" value="NZ_WRXN01000035.1"/>
</dbReference>
<dbReference type="Pfam" id="PF08477">
    <property type="entry name" value="Roc"/>
    <property type="match status" value="1"/>
</dbReference>
<dbReference type="PANTHER" id="PTHR46652">
    <property type="entry name" value="LEUCINE-RICH REPEAT AND IQ DOMAIN-CONTAINING PROTEIN 1-RELATED"/>
    <property type="match status" value="1"/>
</dbReference>
<dbReference type="SUPFAM" id="SSF52200">
    <property type="entry name" value="Toll/Interleukin receptor TIR domain"/>
    <property type="match status" value="1"/>
</dbReference>
<dbReference type="PROSITE" id="PS50104">
    <property type="entry name" value="TIR"/>
    <property type="match status" value="1"/>
</dbReference>
<dbReference type="EMBL" id="WRXN01000035">
    <property type="protein sequence ID" value="MVT12637.1"/>
    <property type="molecule type" value="Genomic_DNA"/>
</dbReference>
<dbReference type="SMART" id="SM00365">
    <property type="entry name" value="LRR_SD22"/>
    <property type="match status" value="6"/>
</dbReference>
<evidence type="ECO:0000313" key="4">
    <source>
        <dbReference type="EMBL" id="MVT12637.1"/>
    </source>
</evidence>
<dbReference type="Gene3D" id="3.40.50.10140">
    <property type="entry name" value="Toll/interleukin-1 receptor homology (TIR) domain"/>
    <property type="match status" value="1"/>
</dbReference>
<protein>
    <submittedName>
        <fullName evidence="4">Leucine-rich repeat protein</fullName>
    </submittedName>
</protein>
<sequence length="917" mass="106138">MPLTYNEATSRIIEASEAPYKTTLYLSHLNLTEIPKELSQYDLKHIREIDLSNNSLSNIQGLHKMKGLVVLDLSYNNITVIKGLSKLKELQYLNLSGNSIFFIKNIGKLRKLKTLNISDNNIQSITGLSDLPHLRNLLLNSNRITNIHGVEQITNLSSLSLENNRIETIEDLTTDLLQRLTYINLNKNPIKNVPLNNYDDISSILGYLTSIRQETRINNTSIKINLIGSGRIGKTQLLNYFSQKKYIPNDDPTHGINTAIHKTSNENYEAVIWDFGGQSYHHGFHYLFLRPNDFYIILWRNTENEDDNYSYWIGTARSFSGALIDGKFTAPLMLVQNIWTSSDGDPLAFKPDIATIPTNKILKKYDLNLSDIFAIDVKSLHSNQLEIHHNGLFLEKLNARILSHAKKFGILPQSWVSIKKKLDKQPIIEINKSKSEFKKEYAQFLSEDAFAGLLNYLEFSGSILYFREIPGLNEYVFPNPPRLSDWIYNTILDKNFKDQSGGVLSYKRLIDSIGQEKAQVFLMLMENFQLIFKKPAIENDNPNDTFYIIPQFLPSFETVLKIALISKIPFAFSLQFAEFLHEGVFFKFLSQYGEFIKDIGAYWKYGIIFDYPIVKHVINDVIPDRNELYMDEDLKKSSLNVLETIKVLVYYDLENRTIKVHIDEHQERLKLARKIFDFFVLADRNVDTLNLSTQEFIAVRNEILLDELRTINYSTNDLNYFNIRYTLKNILVRNHFGNCIKTDQPTPLNQMAINLLLMDQKKKLQIVFSYSHVDENYQKELDKHLSMLKTRGDILTWHDRKITSGSDWNDAIEKNFSASADIYLLMISADFLASSYIINEELPVIKKRLNKGDNIRVIPIFVRPCDTEGFEFMKFQGAQRDVKGKLPWLSTQKNRDIIYTQIVNEIKKTMVTLNEQS</sequence>
<dbReference type="Proteomes" id="UP000461730">
    <property type="component" value="Unassembled WGS sequence"/>
</dbReference>
<dbReference type="InterPro" id="IPR035897">
    <property type="entry name" value="Toll_tir_struct_dom_sf"/>
</dbReference>